<gene>
    <name evidence="2" type="ORF">ABDJ85_03550</name>
</gene>
<comment type="caution">
    <text evidence="2">The sequence shown here is derived from an EMBL/GenBank/DDBJ whole genome shotgun (WGS) entry which is preliminary data.</text>
</comment>
<dbReference type="EMBL" id="JBDPZD010000001">
    <property type="protein sequence ID" value="MEO3690528.1"/>
    <property type="molecule type" value="Genomic_DNA"/>
</dbReference>
<name>A0ABV0FX73_9BURK</name>
<proteinExistence type="predicted"/>
<evidence type="ECO:0000256" key="1">
    <source>
        <dbReference type="SAM" id="Phobius"/>
    </source>
</evidence>
<sequence length="132" mass="14144">MPAASSLLSKSLQEKLRVGRLRTGRVVFALVVAALLAVMLAWVSLSKAHRDARAAINESPIVARKLGAVRMAIPIGFRYVNRGSSCAVCTYWVFGSDHSAIVKVGLSMPQWQPAWTVDAVIVGLHGASSLKC</sequence>
<organism evidence="2 3">
    <name type="scientific">Roseateles paludis</name>
    <dbReference type="NCBI Taxonomy" id="3145238"/>
    <lineage>
        <taxon>Bacteria</taxon>
        <taxon>Pseudomonadati</taxon>
        <taxon>Pseudomonadota</taxon>
        <taxon>Betaproteobacteria</taxon>
        <taxon>Burkholderiales</taxon>
        <taxon>Sphaerotilaceae</taxon>
        <taxon>Roseateles</taxon>
    </lineage>
</organism>
<protein>
    <submittedName>
        <fullName evidence="2">Uncharacterized protein</fullName>
    </submittedName>
</protein>
<dbReference type="Proteomes" id="UP001495147">
    <property type="component" value="Unassembled WGS sequence"/>
</dbReference>
<evidence type="ECO:0000313" key="2">
    <source>
        <dbReference type="EMBL" id="MEO3690528.1"/>
    </source>
</evidence>
<feature type="transmembrane region" description="Helical" evidence="1">
    <location>
        <begin position="26"/>
        <end position="45"/>
    </location>
</feature>
<dbReference type="RefSeq" id="WP_347703355.1">
    <property type="nucleotide sequence ID" value="NZ_JBDPZD010000001.1"/>
</dbReference>
<accession>A0ABV0FX73</accession>
<reference evidence="2 3" key="1">
    <citation type="submission" date="2024-05" db="EMBL/GenBank/DDBJ databases">
        <title>Roseateles sp. DJS-2-20 16S ribosomal RNA gene Genome sequencing and assembly.</title>
        <authorList>
            <person name="Woo H."/>
        </authorList>
    </citation>
    <scope>NUCLEOTIDE SEQUENCE [LARGE SCALE GENOMIC DNA]</scope>
    <source>
        <strain evidence="2 3">DJS-2-20</strain>
    </source>
</reference>
<keyword evidence="1" id="KW-1133">Transmembrane helix</keyword>
<evidence type="ECO:0000313" key="3">
    <source>
        <dbReference type="Proteomes" id="UP001495147"/>
    </source>
</evidence>
<keyword evidence="1" id="KW-0812">Transmembrane</keyword>
<keyword evidence="1" id="KW-0472">Membrane</keyword>
<keyword evidence="3" id="KW-1185">Reference proteome</keyword>